<dbReference type="Proteomes" id="UP000215767">
    <property type="component" value="Unassembled WGS sequence"/>
</dbReference>
<accession>A0A261UD19</accession>
<reference evidence="2" key="1">
    <citation type="submission" date="2017-05" db="EMBL/GenBank/DDBJ databases">
        <title>Complete and WGS of Bordetella genogroups.</title>
        <authorList>
            <person name="Spilker T."/>
            <person name="Lipuma J."/>
        </authorList>
    </citation>
    <scope>NUCLEOTIDE SEQUENCE [LARGE SCALE GENOMIC DNA]</scope>
    <source>
        <strain evidence="2">AU8856</strain>
    </source>
</reference>
<comment type="caution">
    <text evidence="1">The sequence shown here is derived from an EMBL/GenBank/DDBJ whole genome shotgun (WGS) entry which is preliminary data.</text>
</comment>
<evidence type="ECO:0008006" key="3">
    <source>
        <dbReference type="Google" id="ProtNLM"/>
    </source>
</evidence>
<name>A0A261UD19_9BORD</name>
<dbReference type="AlphaFoldDB" id="A0A261UD19"/>
<evidence type="ECO:0000313" key="1">
    <source>
        <dbReference type="EMBL" id="OZI59819.1"/>
    </source>
</evidence>
<dbReference type="OrthoDB" id="8675971at2"/>
<dbReference type="EMBL" id="NEVS01000004">
    <property type="protein sequence ID" value="OZI59819.1"/>
    <property type="molecule type" value="Genomic_DNA"/>
</dbReference>
<dbReference type="RefSeq" id="WP_094841245.1">
    <property type="nucleotide sequence ID" value="NZ_NEVS01000004.1"/>
</dbReference>
<keyword evidence="2" id="KW-1185">Reference proteome</keyword>
<proteinExistence type="predicted"/>
<protein>
    <recommendedName>
        <fullName evidence="3">Type 4b pilus protein PilO2</fullName>
    </recommendedName>
</protein>
<evidence type="ECO:0000313" key="2">
    <source>
        <dbReference type="Proteomes" id="UP000215767"/>
    </source>
</evidence>
<organism evidence="1 2">
    <name type="scientific">Bordetella genomosp. 11</name>
    <dbReference type="NCBI Taxonomy" id="1416808"/>
    <lineage>
        <taxon>Bacteria</taxon>
        <taxon>Pseudomonadati</taxon>
        <taxon>Pseudomonadota</taxon>
        <taxon>Betaproteobacteria</taxon>
        <taxon>Burkholderiales</taxon>
        <taxon>Alcaligenaceae</taxon>
        <taxon>Bordetella</taxon>
    </lineage>
</organism>
<gene>
    <name evidence="1" type="ORF">CAL28_10010</name>
</gene>
<sequence length="435" mass="46279">MPTPSGNPSLPQALGDHLLVPTRDGAVLVFGLSWSPLIGSRVDVLARRKARESRATHYVHGGVGAAAVGCARLRGRAKACYAAAQIFAALHAHGTAAGLLPLDDGRVWLVASRNGAVMARGDRIHANEALAREALAELDALHPGLAGQARALSLDDLSAAVDPAACLWRVGQPLARLPLPVQGSVLLIVLALLGPPAWRAWQRAMPAAEPARIDAAQAWRDALSRATASVRIHDADELARVFATLRTLPVALRGWTMRSARCRPEEAGWACFARYARTAPDATNRALASQLPTTVRASFVTLNEAQLHWRVAGSAGTLSPDDLSQPARTDLDFASTLQAIGPAFARIALGAPAVLAVAPPRDERGAALPAPADLPRMRQRNVVLQGPLRSFALFARPRAVASWTGVGLELYDDRRPDIAHSPLMAQLEGTVYERE</sequence>